<dbReference type="PANTHER" id="PTHR24126">
    <property type="entry name" value="ANKYRIN REPEAT, PH AND SEC7 DOMAIN CONTAINING PROTEIN SECG-RELATED"/>
    <property type="match status" value="1"/>
</dbReference>
<dbReference type="PANTHER" id="PTHR24126:SF14">
    <property type="entry name" value="ANK_REP_REGION DOMAIN-CONTAINING PROTEIN"/>
    <property type="match status" value="1"/>
</dbReference>
<feature type="repeat" description="ANK" evidence="3">
    <location>
        <begin position="448"/>
        <end position="480"/>
    </location>
</feature>
<feature type="region of interest" description="Disordered" evidence="4">
    <location>
        <begin position="307"/>
        <end position="334"/>
    </location>
</feature>
<evidence type="ECO:0000256" key="3">
    <source>
        <dbReference type="PROSITE-ProRule" id="PRU00023"/>
    </source>
</evidence>
<evidence type="ECO:0000313" key="6">
    <source>
        <dbReference type="Proteomes" id="UP001365542"/>
    </source>
</evidence>
<feature type="repeat" description="ANK" evidence="3">
    <location>
        <begin position="563"/>
        <end position="597"/>
    </location>
</feature>
<dbReference type="InterPro" id="IPR036770">
    <property type="entry name" value="Ankyrin_rpt-contain_sf"/>
</dbReference>
<dbReference type="PROSITE" id="PS50297">
    <property type="entry name" value="ANK_REP_REGION"/>
    <property type="match status" value="2"/>
</dbReference>
<gene>
    <name evidence="5" type="ORF">TWF694_002712</name>
</gene>
<dbReference type="Pfam" id="PF00023">
    <property type="entry name" value="Ank"/>
    <property type="match status" value="1"/>
</dbReference>
<accession>A0AAV9X312</accession>
<dbReference type="SUPFAM" id="SSF48403">
    <property type="entry name" value="Ankyrin repeat"/>
    <property type="match status" value="1"/>
</dbReference>
<evidence type="ECO:0000313" key="5">
    <source>
        <dbReference type="EMBL" id="KAK6533782.1"/>
    </source>
</evidence>
<dbReference type="Pfam" id="PF12796">
    <property type="entry name" value="Ank_2"/>
    <property type="match status" value="1"/>
</dbReference>
<feature type="compositionally biased region" description="Basic and acidic residues" evidence="4">
    <location>
        <begin position="321"/>
        <end position="331"/>
    </location>
</feature>
<dbReference type="InterPro" id="IPR002110">
    <property type="entry name" value="Ankyrin_rpt"/>
</dbReference>
<dbReference type="AlphaFoldDB" id="A0AAV9X312"/>
<keyword evidence="2 3" id="KW-0040">ANK repeat</keyword>
<evidence type="ECO:0000256" key="2">
    <source>
        <dbReference type="ARBA" id="ARBA00023043"/>
    </source>
</evidence>
<organism evidence="5 6">
    <name type="scientific">Orbilia ellipsospora</name>
    <dbReference type="NCBI Taxonomy" id="2528407"/>
    <lineage>
        <taxon>Eukaryota</taxon>
        <taxon>Fungi</taxon>
        <taxon>Dikarya</taxon>
        <taxon>Ascomycota</taxon>
        <taxon>Pezizomycotina</taxon>
        <taxon>Orbiliomycetes</taxon>
        <taxon>Orbiliales</taxon>
        <taxon>Orbiliaceae</taxon>
        <taxon>Orbilia</taxon>
    </lineage>
</organism>
<proteinExistence type="predicted"/>
<feature type="repeat" description="ANK" evidence="3">
    <location>
        <begin position="704"/>
        <end position="738"/>
    </location>
</feature>
<dbReference type="PROSITE" id="PS50088">
    <property type="entry name" value="ANK_REPEAT"/>
    <property type="match status" value="3"/>
</dbReference>
<keyword evidence="6" id="KW-1185">Reference proteome</keyword>
<protein>
    <recommendedName>
        <fullName evidence="7">Fungal N-terminal domain-containing protein</fullName>
    </recommendedName>
</protein>
<keyword evidence="1" id="KW-0677">Repeat</keyword>
<evidence type="ECO:0008006" key="7">
    <source>
        <dbReference type="Google" id="ProtNLM"/>
    </source>
</evidence>
<evidence type="ECO:0000256" key="1">
    <source>
        <dbReference type="ARBA" id="ARBA00022737"/>
    </source>
</evidence>
<dbReference type="EMBL" id="JAVHJO010000011">
    <property type="protein sequence ID" value="KAK6533782.1"/>
    <property type="molecule type" value="Genomic_DNA"/>
</dbReference>
<reference evidence="5 6" key="1">
    <citation type="submission" date="2019-10" db="EMBL/GenBank/DDBJ databases">
        <authorList>
            <person name="Palmer J.M."/>
        </authorList>
    </citation>
    <scope>NUCLEOTIDE SEQUENCE [LARGE SCALE GENOMIC DNA]</scope>
    <source>
        <strain evidence="5 6">TWF694</strain>
    </source>
</reference>
<dbReference type="SMART" id="SM00248">
    <property type="entry name" value="ANK"/>
    <property type="match status" value="4"/>
</dbReference>
<comment type="caution">
    <text evidence="5">The sequence shown here is derived from an EMBL/GenBank/DDBJ whole genome shotgun (WGS) entry which is preliminary data.</text>
</comment>
<sequence length="905" mass="101661">MADPFSIATGVIGLLGMAATITQSLHDFSSSIKSSSETIRQIRTNTDILSHMLMDISPLLSDASVDLHDKEVIESCVENCKGNFERLEKIVRPFVDDNGKTKIEEAEGGDGDVKTSVVDRGVNNSSKQRDIGDMKGKIKMKFRKLSWPFKEKETKELLDLIDRTIQHLGLALDMVHSKTSLKVLTLAESQKDTIEETQIVTKSIESRTVEITTMVRSNSNTLREIQTQTQSTSEAIELRLKKLEEGQQTREEETQKLLMQLLGRLEASGTPGNIGTSEVTHAIDPLARQIMQKTLNQDFSLKHADTDARSMINDPPPAYSAKDRNPDKKNESYNTTTKDWIWNTPFGRISVFTTHHQRDQEKGEIILSKDKSASRYRMMFTPAPWLYSKAAAFAFIKRVDGFGMQFTAPAVFKAEEPALKFLRKGEYQNLRDALANNGFLLNAVHEHSGRTLLAEAVRCRRYEACRYLLELGADPETEDRRGSTLFNLLFNLNVKQYQVNTCLKIFALLLETRADLFRGKATVMHSAVTTQYVNIGPKATRQILQTVYASVSNLTSIDDPDIAGNSPLVSACTYGHDNSTIIDFLLQKGADQNAVPKKHIPVSDQGVSIPMSVSYPAFYATARAGYIASMRRLIECGVQGDLNIVTDYGRNILQNNVRRSVKYNSPRKSANSKVSHFREKHEIWKDNFMFLVARGADINATDPHGWTALHCATLGPYCDVEMLKVLLDCGADVDIKDRDGCTAWDLAVKYARTRLRAWGWYGVEMVKRGKLKEGDLKGKVARKVYLKGKWYSDDHDVDGENGDLETAEVSPYEFISQTLPDDDEWLFMSSMHPYESDQIFGEDKKLDPEAAGVKYRFPVEEFWYSQDIQKTNSKGRWQGKASEKESESGNSWIGTVGNVLASFVG</sequence>
<name>A0AAV9X312_9PEZI</name>
<dbReference type="Proteomes" id="UP001365542">
    <property type="component" value="Unassembled WGS sequence"/>
</dbReference>
<evidence type="ECO:0000256" key="4">
    <source>
        <dbReference type="SAM" id="MobiDB-lite"/>
    </source>
</evidence>
<dbReference type="Gene3D" id="1.25.40.20">
    <property type="entry name" value="Ankyrin repeat-containing domain"/>
    <property type="match status" value="2"/>
</dbReference>